<reference evidence="1 2" key="1">
    <citation type="journal article" date="2021" name="Int. J. Syst. Evol. Microbiol.">
        <title>Reticulibacter mediterranei gen. nov., sp. nov., within the new family Reticulibacteraceae fam. nov., and Ktedonospora formicarum gen. nov., sp. nov., Ktedonobacter robiniae sp. nov., Dictyobacter formicarum sp. nov. and Dictyobacter arantiisoli sp. nov., belonging to the class Ktedonobacteria.</title>
        <authorList>
            <person name="Yabe S."/>
            <person name="Zheng Y."/>
            <person name="Wang C.M."/>
            <person name="Sakai Y."/>
            <person name="Abe K."/>
            <person name="Yokota A."/>
            <person name="Donadio S."/>
            <person name="Cavaletti L."/>
            <person name="Monciardini P."/>
        </authorList>
    </citation>
    <scope>NUCLEOTIDE SEQUENCE [LARGE SCALE GENOMIC DNA]</scope>
    <source>
        <strain evidence="1 2">SOSP1-30</strain>
    </source>
</reference>
<gene>
    <name evidence="1" type="primary">yqjF</name>
    <name evidence="1" type="ORF">KSB_83260</name>
</gene>
<dbReference type="Pfam" id="PF09844">
    <property type="entry name" value="DUF2071"/>
    <property type="match status" value="1"/>
</dbReference>
<organism evidence="1 2">
    <name type="scientific">Ktedonobacter robiniae</name>
    <dbReference type="NCBI Taxonomy" id="2778365"/>
    <lineage>
        <taxon>Bacteria</taxon>
        <taxon>Bacillati</taxon>
        <taxon>Chloroflexota</taxon>
        <taxon>Ktedonobacteria</taxon>
        <taxon>Ktedonobacterales</taxon>
        <taxon>Ktedonobacteraceae</taxon>
        <taxon>Ktedonobacter</taxon>
    </lineage>
</organism>
<dbReference type="EMBL" id="BNJG01000003">
    <property type="protein sequence ID" value="GHO59851.1"/>
    <property type="molecule type" value="Genomic_DNA"/>
</dbReference>
<dbReference type="InterPro" id="IPR023375">
    <property type="entry name" value="ADC_dom_sf"/>
</dbReference>
<sequence>MQTLLENIAHRPYPLPNTRWIMTQTWNDLLFSHWPIKPAQLRPLIPPELELDTYEGDCWIGVVPFTMAHIRLRTLPEVPGLSATVELNVRTYVRAQGIPGVYFFSLDASSPIAVASARTFFHLPYFNAQMRVAHEQNMTIYSSHRTHRGAPTADYQARYRPLPQEAHARPGSVEEWFTERYCLYALDKRRHLYRGDIHHMRWPLWQAELESGVNTMAQAHGIILPDTQPLLHYSHQLKVLIWPLQRVK</sequence>
<dbReference type="Gene3D" id="2.40.400.10">
    <property type="entry name" value="Acetoacetate decarboxylase-like"/>
    <property type="match status" value="1"/>
</dbReference>
<comment type="caution">
    <text evidence="1">The sequence shown here is derived from an EMBL/GenBank/DDBJ whole genome shotgun (WGS) entry which is preliminary data.</text>
</comment>
<evidence type="ECO:0000313" key="1">
    <source>
        <dbReference type="EMBL" id="GHO59851.1"/>
    </source>
</evidence>
<protein>
    <recommendedName>
        <fullName evidence="3">DUF2071 domain-containing protein</fullName>
    </recommendedName>
</protein>
<keyword evidence="2" id="KW-1185">Reference proteome</keyword>
<accession>A0ABQ3V4G8</accession>
<dbReference type="SUPFAM" id="SSF160104">
    <property type="entry name" value="Acetoacetate decarboxylase-like"/>
    <property type="match status" value="1"/>
</dbReference>
<dbReference type="Proteomes" id="UP000654345">
    <property type="component" value="Unassembled WGS sequence"/>
</dbReference>
<dbReference type="RefSeq" id="WP_201375991.1">
    <property type="nucleotide sequence ID" value="NZ_BNJG01000003.1"/>
</dbReference>
<name>A0ABQ3V4G8_9CHLR</name>
<dbReference type="InterPro" id="IPR018644">
    <property type="entry name" value="DUF2071"/>
</dbReference>
<dbReference type="PANTHER" id="PTHR39186">
    <property type="entry name" value="DUF2071 FAMILY PROTEIN"/>
    <property type="match status" value="1"/>
</dbReference>
<evidence type="ECO:0000313" key="2">
    <source>
        <dbReference type="Proteomes" id="UP000654345"/>
    </source>
</evidence>
<evidence type="ECO:0008006" key="3">
    <source>
        <dbReference type="Google" id="ProtNLM"/>
    </source>
</evidence>
<proteinExistence type="predicted"/>
<dbReference type="PANTHER" id="PTHR39186:SF1">
    <property type="entry name" value="DUF2071 DOMAIN-CONTAINING PROTEIN"/>
    <property type="match status" value="1"/>
</dbReference>